<evidence type="ECO:0000256" key="2">
    <source>
        <dbReference type="ARBA" id="ARBA00023002"/>
    </source>
</evidence>
<feature type="region of interest" description="Disordered" evidence="3">
    <location>
        <begin position="189"/>
        <end position="242"/>
    </location>
</feature>
<dbReference type="PANTHER" id="PTHR43669:SF6">
    <property type="entry name" value="DECAPRENYLPHOSPHORYL-2-KETO-BETA-D-ERYTHRO-PENTOSE REDUCTASE"/>
    <property type="match status" value="1"/>
</dbReference>
<reference evidence="5" key="1">
    <citation type="submission" date="2019-09" db="EMBL/GenBank/DDBJ databases">
        <title>Antimicrobial potential of Antarctic Bacteria.</title>
        <authorList>
            <person name="Benaud N."/>
            <person name="Edwards R.J."/>
            <person name="Ferrari B.C."/>
        </authorList>
    </citation>
    <scope>NUCLEOTIDE SEQUENCE [LARGE SCALE GENOMIC DNA]</scope>
    <source>
        <strain evidence="5">SPB151</strain>
    </source>
</reference>
<dbReference type="KEGG" id="kqi:F1D05_38260"/>
<organism evidence="4 5">
    <name type="scientific">Kribbella qitaiheensis</name>
    <dbReference type="NCBI Taxonomy" id="1544730"/>
    <lineage>
        <taxon>Bacteria</taxon>
        <taxon>Bacillati</taxon>
        <taxon>Actinomycetota</taxon>
        <taxon>Actinomycetes</taxon>
        <taxon>Propionibacteriales</taxon>
        <taxon>Kribbellaceae</taxon>
        <taxon>Kribbella</taxon>
    </lineage>
</organism>
<keyword evidence="2" id="KW-0560">Oxidoreductase</keyword>
<gene>
    <name evidence="4" type="ORF">F1D05_38260</name>
</gene>
<dbReference type="InterPro" id="IPR002347">
    <property type="entry name" value="SDR_fam"/>
</dbReference>
<dbReference type="Pfam" id="PF00106">
    <property type="entry name" value="adh_short"/>
    <property type="match status" value="1"/>
</dbReference>
<dbReference type="AlphaFoldDB" id="A0A7G6XAV8"/>
<name>A0A7G6XAV8_9ACTN</name>
<sequence>MGGPPSSPDQQPGRDDRRSSFAGGPAGIGSRVACGGLAGCARARTPARPGGGGPVSACPHSGSATRRAACPGTAREAGRSVDAIATGTRSDPRRDDRRGVGRPMASVSRPGCSVAAVDGCPVSARPCRVLACCLWAQWADPVPVRRTGGVCCSAFAGARISGRPPDDARADHAEEFRIRDRRTAVLPAAGVDLGRGSAGPLACRRGHPPPDRPDRRRRRRPDLSGQGRSDRGQADSQDVPPAAELAAHPEAAGSGRPADLRVGPPTGVAGMTAGTALLVGGSSEIGMAVLSELLGPPPRRVVLAGRPSDELWLNADRLREIGYYVTTAEYDASLNAEEIDGLLAHLSADHQVDLAIVAVGSMSAENFGDGVIVNGLAVSLLMRALVQHLGMAGAAQLILLSSAAAARPRVSIAAYSLGKQLADSTALLLAPQAAALGVRILVVRPGFVVTRMTNGLRTPPLATTPERVARRVGHAVAGRRTVVWAPWSMGLLLWIVRRLPARLLPAGLR</sequence>
<evidence type="ECO:0000313" key="5">
    <source>
        <dbReference type="Proteomes" id="UP000515563"/>
    </source>
</evidence>
<evidence type="ECO:0000256" key="1">
    <source>
        <dbReference type="ARBA" id="ARBA00006484"/>
    </source>
</evidence>
<feature type="region of interest" description="Disordered" evidence="3">
    <location>
        <begin position="1"/>
        <end position="26"/>
    </location>
</feature>
<reference evidence="4 5" key="2">
    <citation type="journal article" date="2020" name="Microbiol. Resour. Announc.">
        <title>Antarctic desert soil bacteria exhibit high novel natural product potential, evaluated through long-read genome sequencing and comparative genomics.</title>
        <authorList>
            <person name="Benaud N."/>
            <person name="Edwards R.J."/>
            <person name="Amos T.G."/>
            <person name="D'Agostino P.M."/>
            <person name="Gutierrez-Chavez C."/>
            <person name="Montgomery K."/>
            <person name="Nicetic I."/>
            <person name="Ferrari B.C."/>
        </authorList>
    </citation>
    <scope>NUCLEOTIDE SEQUENCE [LARGE SCALE GENOMIC DNA]</scope>
    <source>
        <strain evidence="4 5">SPB151</strain>
    </source>
</reference>
<dbReference type="PANTHER" id="PTHR43669">
    <property type="entry name" value="5-KETO-D-GLUCONATE 5-REDUCTASE"/>
    <property type="match status" value="1"/>
</dbReference>
<dbReference type="Proteomes" id="UP000515563">
    <property type="component" value="Chromosome"/>
</dbReference>
<feature type="compositionally biased region" description="Basic and acidic residues" evidence="3">
    <location>
        <begin position="90"/>
        <end position="99"/>
    </location>
</feature>
<proteinExistence type="inferred from homology"/>
<accession>A0A7G6XAV8</accession>
<protein>
    <submittedName>
        <fullName evidence="4">SDR family NAD(P)-dependent oxidoreductase</fullName>
    </submittedName>
</protein>
<dbReference type="SUPFAM" id="SSF51735">
    <property type="entry name" value="NAD(P)-binding Rossmann-fold domains"/>
    <property type="match status" value="1"/>
</dbReference>
<evidence type="ECO:0000313" key="4">
    <source>
        <dbReference type="EMBL" id="QNE23373.1"/>
    </source>
</evidence>
<dbReference type="EMBL" id="CP043661">
    <property type="protein sequence ID" value="QNE23373.1"/>
    <property type="molecule type" value="Genomic_DNA"/>
</dbReference>
<comment type="similarity">
    <text evidence="1">Belongs to the short-chain dehydrogenases/reductases (SDR) family.</text>
</comment>
<dbReference type="InterPro" id="IPR036291">
    <property type="entry name" value="NAD(P)-bd_dom_sf"/>
</dbReference>
<evidence type="ECO:0000256" key="3">
    <source>
        <dbReference type="SAM" id="MobiDB-lite"/>
    </source>
</evidence>
<feature type="region of interest" description="Disordered" evidence="3">
    <location>
        <begin position="45"/>
        <end position="112"/>
    </location>
</feature>
<dbReference type="GO" id="GO:0016491">
    <property type="term" value="F:oxidoreductase activity"/>
    <property type="evidence" value="ECO:0007669"/>
    <property type="project" value="UniProtKB-KW"/>
</dbReference>
<keyword evidence="5" id="KW-1185">Reference proteome</keyword>
<dbReference type="Gene3D" id="3.40.50.720">
    <property type="entry name" value="NAD(P)-binding Rossmann-like Domain"/>
    <property type="match status" value="1"/>
</dbReference>